<evidence type="ECO:0000313" key="2">
    <source>
        <dbReference type="EMBL" id="KAK6344876.1"/>
    </source>
</evidence>
<sequence length="233" mass="25437">MAGKRPLQDPKYKSELVIMTSRAQQLHEPFKLSTLINTSENPNFNSLGIQTLRIPRGFPTSISLKKLTLEFHGFAAHTNVHYSIDVISSLPRGVVDGFTSAATSIERLNQLYDLGHTKLLKDNNWAANDNNALLFVSLTAPVQRGVKLLARMNGRFVDNNESRTETVDFVELQKKNGAQTQAAGPSSTPTPAPAPAPPQITTLDDEFVVVVRFLRLCTSPLGSITGLVGLEVS</sequence>
<proteinExistence type="predicted"/>
<organism evidence="2 3">
    <name type="scientific">Orbilia javanica</name>
    <dbReference type="NCBI Taxonomy" id="47235"/>
    <lineage>
        <taxon>Eukaryota</taxon>
        <taxon>Fungi</taxon>
        <taxon>Dikarya</taxon>
        <taxon>Ascomycota</taxon>
        <taxon>Pezizomycotina</taxon>
        <taxon>Orbiliomycetes</taxon>
        <taxon>Orbiliales</taxon>
        <taxon>Orbiliaceae</taxon>
        <taxon>Orbilia</taxon>
    </lineage>
</organism>
<name>A0AAN8RCQ6_9PEZI</name>
<reference evidence="2 3" key="1">
    <citation type="submission" date="2019-10" db="EMBL/GenBank/DDBJ databases">
        <authorList>
            <person name="Palmer J.M."/>
        </authorList>
    </citation>
    <scope>NUCLEOTIDE SEQUENCE [LARGE SCALE GENOMIC DNA]</scope>
    <source>
        <strain evidence="2 3">TWF718</strain>
    </source>
</reference>
<dbReference type="AlphaFoldDB" id="A0AAN8RCQ6"/>
<evidence type="ECO:0000256" key="1">
    <source>
        <dbReference type="SAM" id="MobiDB-lite"/>
    </source>
</evidence>
<protein>
    <submittedName>
        <fullName evidence="2">Uncharacterized protein</fullName>
    </submittedName>
</protein>
<accession>A0AAN8RCQ6</accession>
<dbReference type="EMBL" id="JAVHNR010000004">
    <property type="protein sequence ID" value="KAK6344876.1"/>
    <property type="molecule type" value="Genomic_DNA"/>
</dbReference>
<evidence type="ECO:0000313" key="3">
    <source>
        <dbReference type="Proteomes" id="UP001313282"/>
    </source>
</evidence>
<feature type="compositionally biased region" description="Pro residues" evidence="1">
    <location>
        <begin position="188"/>
        <end position="198"/>
    </location>
</feature>
<keyword evidence="3" id="KW-1185">Reference proteome</keyword>
<feature type="region of interest" description="Disordered" evidence="1">
    <location>
        <begin position="176"/>
        <end position="199"/>
    </location>
</feature>
<gene>
    <name evidence="2" type="ORF">TWF718_006828</name>
</gene>
<dbReference type="Proteomes" id="UP001313282">
    <property type="component" value="Unassembled WGS sequence"/>
</dbReference>
<comment type="caution">
    <text evidence="2">The sequence shown here is derived from an EMBL/GenBank/DDBJ whole genome shotgun (WGS) entry which is preliminary data.</text>
</comment>